<evidence type="ECO:0000313" key="1">
    <source>
        <dbReference type="EMBL" id="KAJ0035379.1"/>
    </source>
</evidence>
<keyword evidence="2" id="KW-1185">Reference proteome</keyword>
<dbReference type="Proteomes" id="UP001163603">
    <property type="component" value="Chromosome 7"/>
</dbReference>
<name>A0ACC0YHE3_9ROSI</name>
<accession>A0ACC0YHE3</accession>
<proteinExistence type="predicted"/>
<protein>
    <submittedName>
        <fullName evidence="1">Uncharacterized protein</fullName>
    </submittedName>
</protein>
<dbReference type="EMBL" id="CM047742">
    <property type="protein sequence ID" value="KAJ0035379.1"/>
    <property type="molecule type" value="Genomic_DNA"/>
</dbReference>
<organism evidence="1 2">
    <name type="scientific">Pistacia integerrima</name>
    <dbReference type="NCBI Taxonomy" id="434235"/>
    <lineage>
        <taxon>Eukaryota</taxon>
        <taxon>Viridiplantae</taxon>
        <taxon>Streptophyta</taxon>
        <taxon>Embryophyta</taxon>
        <taxon>Tracheophyta</taxon>
        <taxon>Spermatophyta</taxon>
        <taxon>Magnoliopsida</taxon>
        <taxon>eudicotyledons</taxon>
        <taxon>Gunneridae</taxon>
        <taxon>Pentapetalae</taxon>
        <taxon>rosids</taxon>
        <taxon>malvids</taxon>
        <taxon>Sapindales</taxon>
        <taxon>Anacardiaceae</taxon>
        <taxon>Pistacia</taxon>
    </lineage>
</organism>
<comment type="caution">
    <text evidence="1">The sequence shown here is derived from an EMBL/GenBank/DDBJ whole genome shotgun (WGS) entry which is preliminary data.</text>
</comment>
<gene>
    <name evidence="1" type="ORF">Pint_26336</name>
</gene>
<evidence type="ECO:0000313" key="2">
    <source>
        <dbReference type="Proteomes" id="UP001163603"/>
    </source>
</evidence>
<reference evidence="2" key="1">
    <citation type="journal article" date="2023" name="G3 (Bethesda)">
        <title>Genome assembly and association tests identify interacting loci associated with vigor, precocity, and sex in interspecific pistachio rootstocks.</title>
        <authorList>
            <person name="Palmer W."/>
            <person name="Jacygrad E."/>
            <person name="Sagayaradj S."/>
            <person name="Cavanaugh K."/>
            <person name="Han R."/>
            <person name="Bertier L."/>
            <person name="Beede B."/>
            <person name="Kafkas S."/>
            <person name="Golino D."/>
            <person name="Preece J."/>
            <person name="Michelmore R."/>
        </authorList>
    </citation>
    <scope>NUCLEOTIDE SEQUENCE [LARGE SCALE GENOMIC DNA]</scope>
</reference>
<sequence>MKCRTETLSHGVQFSLPTIKPIYPTKLSPSSPLCLPLISCSLTTSYSLASLRPALAWALLGKANDSCSFVISPFCDNDFVKSFLVDMYANCGSPDDVHAVLDSIKFKDLVPWNAMLSAYARSGRKNVAL</sequence>